<keyword evidence="1" id="KW-0472">Membrane</keyword>
<dbReference type="Proteomes" id="UP000046393">
    <property type="component" value="Unplaced"/>
</dbReference>
<accession>A0A0N5AI00</accession>
<dbReference type="GO" id="GO:0032281">
    <property type="term" value="C:AMPA glutamate receptor complex"/>
    <property type="evidence" value="ECO:0007669"/>
    <property type="project" value="TreeGrafter"/>
</dbReference>
<dbReference type="GO" id="GO:0099590">
    <property type="term" value="P:neurotransmitter receptor internalization"/>
    <property type="evidence" value="ECO:0007669"/>
    <property type="project" value="TreeGrafter"/>
</dbReference>
<feature type="transmembrane region" description="Helical" evidence="1">
    <location>
        <begin position="127"/>
        <end position="150"/>
    </location>
</feature>
<feature type="transmembrane region" description="Helical" evidence="1">
    <location>
        <begin position="208"/>
        <end position="233"/>
    </location>
</feature>
<dbReference type="GO" id="GO:0098943">
    <property type="term" value="P:neurotransmitter receptor transport, postsynaptic endosome to lysosome"/>
    <property type="evidence" value="ECO:0007669"/>
    <property type="project" value="TreeGrafter"/>
</dbReference>
<dbReference type="AlphaFoldDB" id="A0A0N5AI00"/>
<dbReference type="GO" id="GO:0051968">
    <property type="term" value="P:positive regulation of synaptic transmission, glutamatergic"/>
    <property type="evidence" value="ECO:0007669"/>
    <property type="project" value="TreeGrafter"/>
</dbReference>
<feature type="transmembrane region" description="Helical" evidence="1">
    <location>
        <begin position="21"/>
        <end position="38"/>
    </location>
</feature>
<dbReference type="WBParaSite" id="SMUV_0000402201-mRNA-1">
    <property type="protein sequence ID" value="SMUV_0000402201-mRNA-1"/>
    <property type="gene ID" value="SMUV_0000402201"/>
</dbReference>
<dbReference type="GO" id="GO:0016247">
    <property type="term" value="F:channel regulator activity"/>
    <property type="evidence" value="ECO:0007669"/>
    <property type="project" value="TreeGrafter"/>
</dbReference>
<evidence type="ECO:0000313" key="2">
    <source>
        <dbReference type="Proteomes" id="UP000046393"/>
    </source>
</evidence>
<dbReference type="Gene3D" id="1.20.140.150">
    <property type="match status" value="1"/>
</dbReference>
<organism evidence="2 3">
    <name type="scientific">Syphacia muris</name>
    <dbReference type="NCBI Taxonomy" id="451379"/>
    <lineage>
        <taxon>Eukaryota</taxon>
        <taxon>Metazoa</taxon>
        <taxon>Ecdysozoa</taxon>
        <taxon>Nematoda</taxon>
        <taxon>Chromadorea</taxon>
        <taxon>Rhabditida</taxon>
        <taxon>Spirurina</taxon>
        <taxon>Oxyuridomorpha</taxon>
        <taxon>Oxyuroidea</taxon>
        <taxon>Oxyuridae</taxon>
        <taxon>Syphacia</taxon>
    </lineage>
</organism>
<dbReference type="GO" id="GO:0019226">
    <property type="term" value="P:transmission of nerve impulse"/>
    <property type="evidence" value="ECO:0007669"/>
    <property type="project" value="TreeGrafter"/>
</dbReference>
<name>A0A0N5AI00_9BILA</name>
<keyword evidence="1" id="KW-0812">Transmembrane</keyword>
<sequence length="358" mass="40768">MVVPAQHHKLIKISHINRRRLIRFACFSSLLACSFNLISASTNEWLFTAEVMKYYVPTGVISTTPSAPNTTDDPWKEEKYFKNATFGPRLFCWLDPETPFHCEKVTYFSSDEPGDVTASVEQSVRKAFLFMVFGTCLDLCGVASIIVCCYREHPYRSLLCSALLHIFAGISTFLCIIVYMSSVSKEVGNKQYPASEIDDPLFHYSYGYSFLLLKASFSGIEIAALLSVLVYMAKRDEITYNRYRIRSVLNTICENVDASLLTTMINSRYYRHSRFRSLERPSWNPSLAGQLFEKLPTSDEIFLSNQTERDPTPYSNLRSIYSVPKKANVSKPNGNLRYTNNLATFQYDDNFLTASSSS</sequence>
<dbReference type="GO" id="GO:0098970">
    <property type="term" value="P:postsynaptic neurotransmitter receptor diffusion trapping"/>
    <property type="evidence" value="ECO:0007669"/>
    <property type="project" value="TreeGrafter"/>
</dbReference>
<protein>
    <submittedName>
        <fullName evidence="3">Uncharacterized protein</fullName>
    </submittedName>
</protein>
<reference evidence="3" key="1">
    <citation type="submission" date="2017-02" db="UniProtKB">
        <authorList>
            <consortium name="WormBaseParasite"/>
        </authorList>
    </citation>
    <scope>IDENTIFICATION</scope>
</reference>
<keyword evidence="2" id="KW-1185">Reference proteome</keyword>
<keyword evidence="1" id="KW-1133">Transmembrane helix</keyword>
<dbReference type="PANTHER" id="PTHR12107:SF0">
    <property type="entry name" value="STARGAZIN (MAMMALIAN CALCIUM CHANNEL) HOMOLOG"/>
    <property type="match status" value="1"/>
</dbReference>
<dbReference type="InterPro" id="IPR051072">
    <property type="entry name" value="CACNG_subunit"/>
</dbReference>
<evidence type="ECO:0000313" key="3">
    <source>
        <dbReference type="WBParaSite" id="SMUV_0000402201-mRNA-1"/>
    </source>
</evidence>
<dbReference type="PANTHER" id="PTHR12107">
    <property type="entry name" value="VOLTAGE-DEPENDENT CALCIUM CHANNEL GAMMA SUBUNIT"/>
    <property type="match status" value="1"/>
</dbReference>
<feature type="transmembrane region" description="Helical" evidence="1">
    <location>
        <begin position="162"/>
        <end position="180"/>
    </location>
</feature>
<proteinExistence type="predicted"/>
<dbReference type="STRING" id="451379.A0A0N5AI00"/>
<dbReference type="GO" id="GO:0005245">
    <property type="term" value="F:voltage-gated calcium channel activity"/>
    <property type="evidence" value="ECO:0007669"/>
    <property type="project" value="TreeGrafter"/>
</dbReference>
<evidence type="ECO:0000256" key="1">
    <source>
        <dbReference type="SAM" id="Phobius"/>
    </source>
</evidence>
<dbReference type="GO" id="GO:0098839">
    <property type="term" value="C:postsynaptic density membrane"/>
    <property type="evidence" value="ECO:0007669"/>
    <property type="project" value="TreeGrafter"/>
</dbReference>